<dbReference type="RefSeq" id="WP_046170418.1">
    <property type="nucleotide sequence ID" value="NZ_FOMB01000007.1"/>
</dbReference>
<protein>
    <submittedName>
        <fullName evidence="8">GtrA-like protein</fullName>
    </submittedName>
</protein>
<sequence>MFCVISPAVSLVSFSRYLLTAGAATCVDIALVQGLLSFDLLHHQQFLALAIMAGALAGMSVNFALLRRYVFSADSRPARQQFFSFIVISLTTLGLRLVVAYALVALFALPILAWIGLLPMPAAAERIAHLGSVGVVTIYSFLAHKHISFGGGVLNRFAGRATVVS</sequence>
<evidence type="ECO:0000313" key="8">
    <source>
        <dbReference type="EMBL" id="SFC59657.1"/>
    </source>
</evidence>
<dbReference type="STRING" id="728005.SAMN04488059_107119"/>
<dbReference type="Proteomes" id="UP000182258">
    <property type="component" value="Unassembled WGS sequence"/>
</dbReference>
<gene>
    <name evidence="8" type="ORF">SAMN04488059_107119</name>
    <name evidence="7" type="ORF">WH91_07750</name>
</gene>
<dbReference type="EMBL" id="LAPV01000086">
    <property type="protein sequence ID" value="KKC33585.1"/>
    <property type="molecule type" value="Genomic_DNA"/>
</dbReference>
<dbReference type="InterPro" id="IPR007267">
    <property type="entry name" value="GtrA_DPMS_TM"/>
</dbReference>
<name>A0A0F5PYA9_9HYPH</name>
<evidence type="ECO:0000256" key="2">
    <source>
        <dbReference type="ARBA" id="ARBA00022692"/>
    </source>
</evidence>
<comment type="subcellular location">
    <subcellularLocation>
        <location evidence="1">Membrane</location>
        <topology evidence="1">Multi-pass membrane protein</topology>
    </subcellularLocation>
</comment>
<dbReference type="Proteomes" id="UP000033519">
    <property type="component" value="Unassembled WGS sequence"/>
</dbReference>
<dbReference type="PATRIC" id="fig|728005.3.peg.4057"/>
<dbReference type="Pfam" id="PF04138">
    <property type="entry name" value="GtrA_DPMS_TM"/>
    <property type="match status" value="1"/>
</dbReference>
<dbReference type="OrthoDB" id="7060875at2"/>
<feature type="transmembrane region" description="Helical" evidence="5">
    <location>
        <begin position="47"/>
        <end position="70"/>
    </location>
</feature>
<evidence type="ECO:0000256" key="4">
    <source>
        <dbReference type="ARBA" id="ARBA00023136"/>
    </source>
</evidence>
<dbReference type="AlphaFoldDB" id="A0A0F5PYA9"/>
<evidence type="ECO:0000256" key="3">
    <source>
        <dbReference type="ARBA" id="ARBA00022989"/>
    </source>
</evidence>
<dbReference type="GO" id="GO:0000271">
    <property type="term" value="P:polysaccharide biosynthetic process"/>
    <property type="evidence" value="ECO:0007669"/>
    <property type="project" value="InterPro"/>
</dbReference>
<feature type="domain" description="GtrA/DPMS transmembrane" evidence="6">
    <location>
        <begin position="16"/>
        <end position="149"/>
    </location>
</feature>
<dbReference type="EMBL" id="FOMB01000007">
    <property type="protein sequence ID" value="SFC59657.1"/>
    <property type="molecule type" value="Genomic_DNA"/>
</dbReference>
<evidence type="ECO:0000313" key="9">
    <source>
        <dbReference type="Proteomes" id="UP000033519"/>
    </source>
</evidence>
<evidence type="ECO:0000256" key="5">
    <source>
        <dbReference type="SAM" id="Phobius"/>
    </source>
</evidence>
<evidence type="ECO:0000313" key="7">
    <source>
        <dbReference type="EMBL" id="KKC33585.1"/>
    </source>
</evidence>
<reference evidence="8 10" key="2">
    <citation type="submission" date="2016-10" db="EMBL/GenBank/DDBJ databases">
        <authorList>
            <person name="de Groot N.N."/>
        </authorList>
    </citation>
    <scope>NUCLEOTIDE SEQUENCE [LARGE SCALE GENOMIC DNA]</scope>
    <source>
        <strain evidence="8 10">CGMCC 1.10210</strain>
    </source>
</reference>
<accession>A0A0F5PYA9</accession>
<keyword evidence="3 5" id="KW-1133">Transmembrane helix</keyword>
<keyword evidence="2 5" id="KW-0812">Transmembrane</keyword>
<reference evidence="7 9" key="1">
    <citation type="submission" date="2015-03" db="EMBL/GenBank/DDBJ databases">
        <authorList>
            <person name="Lepp D."/>
            <person name="Hassan Y.I."/>
            <person name="Li X.-Z."/>
            <person name="Zhou T."/>
        </authorList>
    </citation>
    <scope>NUCLEOTIDE SEQUENCE [LARGE SCALE GENOMIC DNA]</scope>
    <source>
        <strain evidence="7 9">Cr7-05</strain>
    </source>
</reference>
<organism evidence="8 10">
    <name type="scientific">Devosia psychrophila</name>
    <dbReference type="NCBI Taxonomy" id="728005"/>
    <lineage>
        <taxon>Bacteria</taxon>
        <taxon>Pseudomonadati</taxon>
        <taxon>Pseudomonadota</taxon>
        <taxon>Alphaproteobacteria</taxon>
        <taxon>Hyphomicrobiales</taxon>
        <taxon>Devosiaceae</taxon>
        <taxon>Devosia</taxon>
    </lineage>
</organism>
<evidence type="ECO:0000313" key="10">
    <source>
        <dbReference type="Proteomes" id="UP000182258"/>
    </source>
</evidence>
<evidence type="ECO:0000259" key="6">
    <source>
        <dbReference type="Pfam" id="PF04138"/>
    </source>
</evidence>
<feature type="transmembrane region" description="Helical" evidence="5">
    <location>
        <begin position="82"/>
        <end position="115"/>
    </location>
</feature>
<evidence type="ECO:0000256" key="1">
    <source>
        <dbReference type="ARBA" id="ARBA00004141"/>
    </source>
</evidence>
<proteinExistence type="predicted"/>
<dbReference type="GO" id="GO:0016020">
    <property type="term" value="C:membrane"/>
    <property type="evidence" value="ECO:0007669"/>
    <property type="project" value="UniProtKB-SubCell"/>
</dbReference>
<keyword evidence="9" id="KW-1185">Reference proteome</keyword>
<feature type="transmembrane region" description="Helical" evidence="5">
    <location>
        <begin position="127"/>
        <end position="144"/>
    </location>
</feature>
<keyword evidence="4 5" id="KW-0472">Membrane</keyword>